<dbReference type="GO" id="GO:0051301">
    <property type="term" value="P:cell division"/>
    <property type="evidence" value="ECO:0007669"/>
    <property type="project" value="UniProtKB-KW"/>
</dbReference>
<keyword evidence="8 16" id="KW-0274">FAD</keyword>
<reference evidence="18" key="1">
    <citation type="submission" date="2020-10" db="EMBL/GenBank/DDBJ databases">
        <authorList>
            <person name="Gilroy R."/>
        </authorList>
    </citation>
    <scope>NUCLEOTIDE SEQUENCE</scope>
    <source>
        <strain evidence="18">CHK197-8231</strain>
    </source>
</reference>
<evidence type="ECO:0000256" key="12">
    <source>
        <dbReference type="ARBA" id="ARBA00023002"/>
    </source>
</evidence>
<dbReference type="GO" id="GO:0008360">
    <property type="term" value="P:regulation of cell shape"/>
    <property type="evidence" value="ECO:0007669"/>
    <property type="project" value="UniProtKB-KW"/>
</dbReference>
<evidence type="ECO:0000313" key="19">
    <source>
        <dbReference type="Proteomes" id="UP000824087"/>
    </source>
</evidence>
<dbReference type="AlphaFoldDB" id="A0A9D1HV43"/>
<dbReference type="InterPro" id="IPR016166">
    <property type="entry name" value="FAD-bd_PCMH"/>
</dbReference>
<reference evidence="18" key="2">
    <citation type="journal article" date="2021" name="PeerJ">
        <title>Extensive microbial diversity within the chicken gut microbiome revealed by metagenomics and culture.</title>
        <authorList>
            <person name="Gilroy R."/>
            <person name="Ravi A."/>
            <person name="Getino M."/>
            <person name="Pursley I."/>
            <person name="Horton D.L."/>
            <person name="Alikhan N.F."/>
            <person name="Baker D."/>
            <person name="Gharbi K."/>
            <person name="Hall N."/>
            <person name="Watson M."/>
            <person name="Adriaenssens E.M."/>
            <person name="Foster-Nyarko E."/>
            <person name="Jarju S."/>
            <person name="Secka A."/>
            <person name="Antonio M."/>
            <person name="Oren A."/>
            <person name="Chaudhuri R.R."/>
            <person name="La Ragione R."/>
            <person name="Hildebrand F."/>
            <person name="Pallen M.J."/>
        </authorList>
    </citation>
    <scope>NUCLEOTIDE SEQUENCE</scope>
    <source>
        <strain evidence="18">CHK197-8231</strain>
    </source>
</reference>
<dbReference type="Pfam" id="PF01565">
    <property type="entry name" value="FAD_binding_4"/>
    <property type="match status" value="1"/>
</dbReference>
<evidence type="ECO:0000256" key="16">
    <source>
        <dbReference type="HAMAP-Rule" id="MF_00037"/>
    </source>
</evidence>
<dbReference type="SUPFAM" id="SSF56176">
    <property type="entry name" value="FAD-binding/transporter-associated domain-like"/>
    <property type="match status" value="1"/>
</dbReference>
<gene>
    <name evidence="16 18" type="primary">murB</name>
    <name evidence="18" type="ORF">IAD49_03365</name>
</gene>
<dbReference type="GO" id="GO:0009252">
    <property type="term" value="P:peptidoglycan biosynthetic process"/>
    <property type="evidence" value="ECO:0007669"/>
    <property type="project" value="UniProtKB-UniRule"/>
</dbReference>
<dbReference type="NCBIfam" id="NF010480">
    <property type="entry name" value="PRK13905.1"/>
    <property type="match status" value="1"/>
</dbReference>
<evidence type="ECO:0000256" key="5">
    <source>
        <dbReference type="ARBA" id="ARBA00022490"/>
    </source>
</evidence>
<organism evidence="18 19">
    <name type="scientific">Candidatus Fimihabitans intestinipullorum</name>
    <dbReference type="NCBI Taxonomy" id="2840820"/>
    <lineage>
        <taxon>Bacteria</taxon>
        <taxon>Bacillati</taxon>
        <taxon>Mycoplasmatota</taxon>
        <taxon>Mycoplasmatota incertae sedis</taxon>
        <taxon>Candidatus Fimihabitans</taxon>
    </lineage>
</organism>
<dbReference type="Gene3D" id="3.30.43.10">
    <property type="entry name" value="Uridine Diphospho-n-acetylenolpyruvylglucosamine Reductase, domain 2"/>
    <property type="match status" value="1"/>
</dbReference>
<evidence type="ECO:0000256" key="2">
    <source>
        <dbReference type="ARBA" id="ARBA00003921"/>
    </source>
</evidence>
<evidence type="ECO:0000259" key="17">
    <source>
        <dbReference type="PROSITE" id="PS51387"/>
    </source>
</evidence>
<feature type="domain" description="FAD-binding PCMH-type" evidence="17">
    <location>
        <begin position="26"/>
        <end position="192"/>
    </location>
</feature>
<proteinExistence type="inferred from homology"/>
<sequence length="296" mass="32889">MKTELEKINCGKVLENCSLKQYTTYRAGGIADYIVFPESIEQLKNLMSYLKEKNIKHKVVGYGSNLLFSDGGYRGVLIKLDALHTCEFYGTKVVVGAGYPLMKLAIKAAKLGLTGLEFAAGIPGTIGGAIYMNAGAYKSDMGYIVSEIKVLTPELTVKTMYNRELEFHYRTSFLQTHPGYICLEATLILTKGTEAAIRSVMEDRKKRRLMTQPLEYPSAGSVFRNPEGVAAGKLIEDCGLKGMRIGGAEVSRKHANFIINVDHANANDIRKLILTVQDTVWKKKKIKLKCEQEFVD</sequence>
<keyword evidence="6 16" id="KW-0132">Cell division</keyword>
<comment type="catalytic activity">
    <reaction evidence="15 16">
        <text>UDP-N-acetyl-alpha-D-muramate + NADP(+) = UDP-N-acetyl-3-O-(1-carboxyvinyl)-alpha-D-glucosamine + NADPH + H(+)</text>
        <dbReference type="Rhea" id="RHEA:12248"/>
        <dbReference type="ChEBI" id="CHEBI:15378"/>
        <dbReference type="ChEBI" id="CHEBI:57783"/>
        <dbReference type="ChEBI" id="CHEBI:58349"/>
        <dbReference type="ChEBI" id="CHEBI:68483"/>
        <dbReference type="ChEBI" id="CHEBI:70757"/>
        <dbReference type="EC" id="1.3.1.98"/>
    </reaction>
</comment>
<dbReference type="PANTHER" id="PTHR21071:SF5">
    <property type="entry name" value="UDP-N-ACETYLENOLPYRUVOYLGLUCOSAMINE REDUCTASE"/>
    <property type="match status" value="1"/>
</dbReference>
<dbReference type="InterPro" id="IPR016169">
    <property type="entry name" value="FAD-bd_PCMH_sub2"/>
</dbReference>
<dbReference type="InterPro" id="IPR036318">
    <property type="entry name" value="FAD-bd_PCMH-like_sf"/>
</dbReference>
<evidence type="ECO:0000256" key="6">
    <source>
        <dbReference type="ARBA" id="ARBA00022618"/>
    </source>
</evidence>
<keyword evidence="14 16" id="KW-0961">Cell wall biogenesis/degradation</keyword>
<keyword evidence="5 16" id="KW-0963">Cytoplasm</keyword>
<evidence type="ECO:0000256" key="11">
    <source>
        <dbReference type="ARBA" id="ARBA00022984"/>
    </source>
</evidence>
<evidence type="ECO:0000313" key="18">
    <source>
        <dbReference type="EMBL" id="HIU22602.1"/>
    </source>
</evidence>
<keyword evidence="11 16" id="KW-0573">Peptidoglycan synthesis</keyword>
<evidence type="ECO:0000256" key="3">
    <source>
        <dbReference type="ARBA" id="ARBA00004496"/>
    </source>
</evidence>
<evidence type="ECO:0000256" key="10">
    <source>
        <dbReference type="ARBA" id="ARBA00022960"/>
    </source>
</evidence>
<dbReference type="GO" id="GO:0071555">
    <property type="term" value="P:cell wall organization"/>
    <property type="evidence" value="ECO:0007669"/>
    <property type="project" value="UniProtKB-KW"/>
</dbReference>
<dbReference type="Pfam" id="PF02873">
    <property type="entry name" value="MurB_C"/>
    <property type="match status" value="1"/>
</dbReference>
<dbReference type="HAMAP" id="MF_00037">
    <property type="entry name" value="MurB"/>
    <property type="match status" value="1"/>
</dbReference>
<feature type="active site" evidence="16">
    <location>
        <position position="170"/>
    </location>
</feature>
<keyword evidence="10 16" id="KW-0133">Cell shape</keyword>
<comment type="caution">
    <text evidence="18">The sequence shown here is derived from an EMBL/GenBank/DDBJ whole genome shotgun (WGS) entry which is preliminary data.</text>
</comment>
<keyword evidence="9 16" id="KW-0521">NADP</keyword>
<evidence type="ECO:0000256" key="1">
    <source>
        <dbReference type="ARBA" id="ARBA00001974"/>
    </source>
</evidence>
<dbReference type="Gene3D" id="3.90.78.10">
    <property type="entry name" value="UDP-N-acetylenolpyruvoylglucosamine reductase, C-terminal domain"/>
    <property type="match status" value="1"/>
</dbReference>
<accession>A0A9D1HV43</accession>
<dbReference type="GO" id="GO:0008762">
    <property type="term" value="F:UDP-N-acetylmuramate dehydrogenase activity"/>
    <property type="evidence" value="ECO:0007669"/>
    <property type="project" value="UniProtKB-UniRule"/>
</dbReference>
<keyword evidence="7 16" id="KW-0285">Flavoprotein</keyword>
<comment type="subcellular location">
    <subcellularLocation>
        <location evidence="3 16">Cytoplasm</location>
    </subcellularLocation>
</comment>
<evidence type="ECO:0000256" key="14">
    <source>
        <dbReference type="ARBA" id="ARBA00023316"/>
    </source>
</evidence>
<dbReference type="GO" id="GO:0071949">
    <property type="term" value="F:FAD binding"/>
    <property type="evidence" value="ECO:0007669"/>
    <property type="project" value="InterPro"/>
</dbReference>
<evidence type="ECO:0000256" key="15">
    <source>
        <dbReference type="ARBA" id="ARBA00048914"/>
    </source>
</evidence>
<dbReference type="NCBIfam" id="TIGR00179">
    <property type="entry name" value="murB"/>
    <property type="match status" value="1"/>
</dbReference>
<dbReference type="InterPro" id="IPR016167">
    <property type="entry name" value="FAD-bd_PCMH_sub1"/>
</dbReference>
<dbReference type="SUPFAM" id="SSF56194">
    <property type="entry name" value="Uridine diphospho-N-Acetylenolpyruvylglucosamine reductase, MurB, C-terminal domain"/>
    <property type="match status" value="1"/>
</dbReference>
<dbReference type="PANTHER" id="PTHR21071">
    <property type="entry name" value="UDP-N-ACETYLENOLPYRUVOYLGLUCOSAMINE REDUCTASE"/>
    <property type="match status" value="1"/>
</dbReference>
<comment type="function">
    <text evidence="2 16">Cell wall formation.</text>
</comment>
<dbReference type="InterPro" id="IPR036635">
    <property type="entry name" value="MurB_C_sf"/>
</dbReference>
<feature type="active site" description="Proton donor" evidence="16">
    <location>
        <position position="221"/>
    </location>
</feature>
<dbReference type="Proteomes" id="UP000824087">
    <property type="component" value="Unassembled WGS sequence"/>
</dbReference>
<dbReference type="InterPro" id="IPR011601">
    <property type="entry name" value="MurB_C"/>
</dbReference>
<protein>
    <recommendedName>
        <fullName evidence="16">UDP-N-acetylenolpyruvoylglucosamine reductase</fullName>
        <ecNumber evidence="16">1.3.1.98</ecNumber>
    </recommendedName>
    <alternativeName>
        <fullName evidence="16">UDP-N-acetylmuramate dehydrogenase</fullName>
    </alternativeName>
</protein>
<name>A0A9D1HV43_9BACT</name>
<evidence type="ECO:0000256" key="13">
    <source>
        <dbReference type="ARBA" id="ARBA00023306"/>
    </source>
</evidence>
<dbReference type="EMBL" id="DVML01000020">
    <property type="protein sequence ID" value="HIU22602.1"/>
    <property type="molecule type" value="Genomic_DNA"/>
</dbReference>
<dbReference type="PROSITE" id="PS51387">
    <property type="entry name" value="FAD_PCMH"/>
    <property type="match status" value="1"/>
</dbReference>
<keyword evidence="12 16" id="KW-0560">Oxidoreductase</keyword>
<comment type="similarity">
    <text evidence="16">Belongs to the MurB family.</text>
</comment>
<dbReference type="GO" id="GO:0005829">
    <property type="term" value="C:cytosol"/>
    <property type="evidence" value="ECO:0007669"/>
    <property type="project" value="TreeGrafter"/>
</dbReference>
<evidence type="ECO:0000256" key="7">
    <source>
        <dbReference type="ARBA" id="ARBA00022630"/>
    </source>
</evidence>
<evidence type="ECO:0000256" key="4">
    <source>
        <dbReference type="ARBA" id="ARBA00004752"/>
    </source>
</evidence>
<evidence type="ECO:0000256" key="9">
    <source>
        <dbReference type="ARBA" id="ARBA00022857"/>
    </source>
</evidence>
<evidence type="ECO:0000256" key="8">
    <source>
        <dbReference type="ARBA" id="ARBA00022827"/>
    </source>
</evidence>
<dbReference type="EC" id="1.3.1.98" evidence="16"/>
<keyword evidence="13 16" id="KW-0131">Cell cycle</keyword>
<dbReference type="InterPro" id="IPR006094">
    <property type="entry name" value="Oxid_FAD_bind_N"/>
</dbReference>
<feature type="active site" evidence="16">
    <location>
        <position position="291"/>
    </location>
</feature>
<comment type="pathway">
    <text evidence="4 16">Cell wall biogenesis; peptidoglycan biosynthesis.</text>
</comment>
<comment type="cofactor">
    <cofactor evidence="1 16">
        <name>FAD</name>
        <dbReference type="ChEBI" id="CHEBI:57692"/>
    </cofactor>
</comment>
<dbReference type="Gene3D" id="3.30.465.10">
    <property type="match status" value="1"/>
</dbReference>
<dbReference type="InterPro" id="IPR003170">
    <property type="entry name" value="MurB"/>
</dbReference>